<dbReference type="Gene3D" id="2.60.40.150">
    <property type="entry name" value="C2 domain"/>
    <property type="match status" value="1"/>
</dbReference>
<evidence type="ECO:0000256" key="5">
    <source>
        <dbReference type="ARBA" id="ARBA00022475"/>
    </source>
</evidence>
<protein>
    <recommendedName>
        <fullName evidence="4">Protein kibra</fullName>
    </recommendedName>
</protein>
<dbReference type="InterPro" id="IPR036020">
    <property type="entry name" value="WW_dom_sf"/>
</dbReference>
<dbReference type="SUPFAM" id="SSF51045">
    <property type="entry name" value="WW domain"/>
    <property type="match status" value="2"/>
</dbReference>
<comment type="caution">
    <text evidence="19">The sequence shown here is derived from an EMBL/GenBank/DDBJ whole genome shotgun (WGS) entry which is preliminary data.</text>
</comment>
<dbReference type="GO" id="GO:0035330">
    <property type="term" value="P:regulation of hippo signaling"/>
    <property type="evidence" value="ECO:0007669"/>
    <property type="project" value="TreeGrafter"/>
</dbReference>
<evidence type="ECO:0000256" key="16">
    <source>
        <dbReference type="SAM" id="Phobius"/>
    </source>
</evidence>
<feature type="domain" description="WW" evidence="18">
    <location>
        <begin position="56"/>
        <end position="89"/>
    </location>
</feature>
<evidence type="ECO:0000259" key="17">
    <source>
        <dbReference type="PROSITE" id="PS50004"/>
    </source>
</evidence>
<comment type="subunit">
    <text evidence="14">Forms a complex with Mer and Ex. Interacts (via domain WW 1) with Ex (via RXPPXY motif). Interacts with Mer, Sav, Hpo and Wts.</text>
</comment>
<evidence type="ECO:0000256" key="11">
    <source>
        <dbReference type="ARBA" id="ARBA00023136"/>
    </source>
</evidence>
<keyword evidence="20" id="KW-1185">Reference proteome</keyword>
<dbReference type="InterPro" id="IPR000008">
    <property type="entry name" value="C2_dom"/>
</dbReference>
<evidence type="ECO:0000256" key="6">
    <source>
        <dbReference type="ARBA" id="ARBA00022490"/>
    </source>
</evidence>
<dbReference type="GO" id="GO:0046621">
    <property type="term" value="P:negative regulation of organ growth"/>
    <property type="evidence" value="ECO:0007669"/>
    <property type="project" value="TreeGrafter"/>
</dbReference>
<evidence type="ECO:0000256" key="15">
    <source>
        <dbReference type="SAM" id="MobiDB-lite"/>
    </source>
</evidence>
<accession>A0A3S0ZIZ8</accession>
<feature type="domain" description="WW" evidence="18">
    <location>
        <begin position="9"/>
        <end position="42"/>
    </location>
</feature>
<evidence type="ECO:0000256" key="9">
    <source>
        <dbReference type="ARBA" id="ARBA00023015"/>
    </source>
</evidence>
<evidence type="ECO:0000256" key="13">
    <source>
        <dbReference type="ARBA" id="ARBA00024960"/>
    </source>
</evidence>
<feature type="region of interest" description="Disordered" evidence="15">
    <location>
        <begin position="679"/>
        <end position="708"/>
    </location>
</feature>
<evidence type="ECO:0000256" key="1">
    <source>
        <dbReference type="ARBA" id="ARBA00004221"/>
    </source>
</evidence>
<dbReference type="InterPro" id="IPR057747">
    <property type="entry name" value="WWC1_hairpin"/>
</dbReference>
<evidence type="ECO:0000256" key="10">
    <source>
        <dbReference type="ARBA" id="ARBA00023054"/>
    </source>
</evidence>
<name>A0A3S0ZIZ8_ELYCH</name>
<dbReference type="SMART" id="SM00239">
    <property type="entry name" value="C2"/>
    <property type="match status" value="1"/>
</dbReference>
<dbReference type="PROSITE" id="PS01159">
    <property type="entry name" value="WW_DOMAIN_1"/>
    <property type="match status" value="1"/>
</dbReference>
<evidence type="ECO:0000256" key="2">
    <source>
        <dbReference type="ARBA" id="ARBA00004496"/>
    </source>
</evidence>
<dbReference type="STRING" id="188477.A0A3S0ZIZ8"/>
<evidence type="ECO:0000256" key="7">
    <source>
        <dbReference type="ARBA" id="ARBA00022553"/>
    </source>
</evidence>
<dbReference type="SUPFAM" id="SSF49562">
    <property type="entry name" value="C2 domain (Calcium/lipid-binding domain, CaLB)"/>
    <property type="match status" value="1"/>
</dbReference>
<keyword evidence="9" id="KW-0805">Transcription regulation</keyword>
<dbReference type="GO" id="GO:0019900">
    <property type="term" value="F:kinase binding"/>
    <property type="evidence" value="ECO:0007669"/>
    <property type="project" value="TreeGrafter"/>
</dbReference>
<feature type="compositionally biased region" description="Polar residues" evidence="15">
    <location>
        <begin position="768"/>
        <end position="785"/>
    </location>
</feature>
<evidence type="ECO:0000256" key="8">
    <source>
        <dbReference type="ARBA" id="ARBA00022737"/>
    </source>
</evidence>
<feature type="compositionally biased region" description="Low complexity" evidence="15">
    <location>
        <begin position="786"/>
        <end position="797"/>
    </location>
</feature>
<feature type="compositionally biased region" description="Polar residues" evidence="15">
    <location>
        <begin position="802"/>
        <end position="815"/>
    </location>
</feature>
<dbReference type="GO" id="GO:0060090">
    <property type="term" value="F:molecular adaptor activity"/>
    <property type="evidence" value="ECO:0007669"/>
    <property type="project" value="TreeGrafter"/>
</dbReference>
<dbReference type="InterPro" id="IPR035892">
    <property type="entry name" value="C2_domain_sf"/>
</dbReference>
<feature type="compositionally biased region" description="Polar residues" evidence="15">
    <location>
        <begin position="692"/>
        <end position="708"/>
    </location>
</feature>
<dbReference type="OrthoDB" id="2020426at2759"/>
<feature type="compositionally biased region" description="Basic and acidic residues" evidence="15">
    <location>
        <begin position="1753"/>
        <end position="1763"/>
    </location>
</feature>
<dbReference type="Gene3D" id="2.20.70.10">
    <property type="match status" value="2"/>
</dbReference>
<evidence type="ECO:0000313" key="19">
    <source>
        <dbReference type="EMBL" id="RUS78868.1"/>
    </source>
</evidence>
<dbReference type="InterPro" id="IPR001202">
    <property type="entry name" value="WW_dom"/>
</dbReference>
<dbReference type="PROSITE" id="PS50004">
    <property type="entry name" value="C2"/>
    <property type="match status" value="1"/>
</dbReference>
<evidence type="ECO:0000256" key="14">
    <source>
        <dbReference type="ARBA" id="ARBA00025969"/>
    </source>
</evidence>
<evidence type="ECO:0000259" key="18">
    <source>
        <dbReference type="PROSITE" id="PS50020"/>
    </source>
</evidence>
<keyword evidence="11 16" id="KW-0472">Membrane</keyword>
<keyword evidence="16" id="KW-0812">Transmembrane</keyword>
<comment type="function">
    <text evidence="13">Regulator of the Hippo/SWH (Sav/Wts/Hpo) signaling pathway, a signaling pathway that plays a pivotal role in organ size control and tumor suppression by restricting proliferation and promoting apoptosis. The core of this pathway is composed of a kinase cascade wherein Hippo (Hpo), in complex with its regulatory protein Salvador (Sav), phosphorylates and activates Warts (Wts) in complex with its regulatory protein Mats, which in turn phosphorylates and inactivates the Yorkie (Yki) oncoprotein. Kibra acts synergistically along with Ex and Mer to regulate the Hippo signaling pathway.</text>
</comment>
<keyword evidence="16" id="KW-1133">Transmembrane helix</keyword>
<dbReference type="GO" id="GO:0006355">
    <property type="term" value="P:regulation of DNA-templated transcription"/>
    <property type="evidence" value="ECO:0007669"/>
    <property type="project" value="TreeGrafter"/>
</dbReference>
<feature type="transmembrane region" description="Helical" evidence="16">
    <location>
        <begin position="468"/>
        <end position="485"/>
    </location>
</feature>
<dbReference type="InterPro" id="IPR051105">
    <property type="entry name" value="WWC/KIBRA_Hippo_Reg"/>
</dbReference>
<dbReference type="Pfam" id="PF00168">
    <property type="entry name" value="C2"/>
    <property type="match status" value="1"/>
</dbReference>
<evidence type="ECO:0000313" key="20">
    <source>
        <dbReference type="Proteomes" id="UP000271974"/>
    </source>
</evidence>
<dbReference type="GO" id="GO:0005737">
    <property type="term" value="C:cytoplasm"/>
    <property type="evidence" value="ECO:0007669"/>
    <property type="project" value="UniProtKB-SubCell"/>
</dbReference>
<keyword evidence="6" id="KW-0963">Cytoplasm</keyword>
<gene>
    <name evidence="19" type="ORF">EGW08_013373</name>
</gene>
<feature type="compositionally biased region" description="Low complexity" evidence="15">
    <location>
        <begin position="842"/>
        <end position="864"/>
    </location>
</feature>
<feature type="region of interest" description="Disordered" evidence="15">
    <location>
        <begin position="1029"/>
        <end position="1071"/>
    </location>
</feature>
<reference evidence="19 20" key="1">
    <citation type="submission" date="2019-01" db="EMBL/GenBank/DDBJ databases">
        <title>A draft genome assembly of the solar-powered sea slug Elysia chlorotica.</title>
        <authorList>
            <person name="Cai H."/>
            <person name="Li Q."/>
            <person name="Fang X."/>
            <person name="Li J."/>
            <person name="Curtis N.E."/>
            <person name="Altenburger A."/>
            <person name="Shibata T."/>
            <person name="Feng M."/>
            <person name="Maeda T."/>
            <person name="Schwartz J.A."/>
            <person name="Shigenobu S."/>
            <person name="Lundholm N."/>
            <person name="Nishiyama T."/>
            <person name="Yang H."/>
            <person name="Hasebe M."/>
            <person name="Li S."/>
            <person name="Pierce S.K."/>
            <person name="Wang J."/>
        </authorList>
    </citation>
    <scope>NUCLEOTIDE SEQUENCE [LARGE SCALE GENOMIC DNA]</scope>
    <source>
        <strain evidence="19">EC2010</strain>
        <tissue evidence="19">Whole organism of an adult</tissue>
    </source>
</reference>
<keyword evidence="10" id="KW-0175">Coiled coil</keyword>
<dbReference type="GO" id="GO:0016477">
    <property type="term" value="P:cell migration"/>
    <property type="evidence" value="ECO:0007669"/>
    <property type="project" value="TreeGrafter"/>
</dbReference>
<keyword evidence="12" id="KW-0804">Transcription</keyword>
<feature type="region of interest" description="Disordered" evidence="15">
    <location>
        <begin position="1106"/>
        <end position="1126"/>
    </location>
</feature>
<dbReference type="Pfam" id="PF25802">
    <property type="entry name" value="WWC1"/>
    <property type="match status" value="1"/>
</dbReference>
<keyword evidence="7" id="KW-0597">Phosphoprotein</keyword>
<sequence>MPERGNGDLPLPEGWEKAIDYDGKSFFIDHINRRTTWIDPRDRFTKPQSFADCVGDELPLGWEEIYDPTIGVYYIDHLSQSNQLEDPRAQWRKEQEHMLTEYLVTAQEDLDAKKEIYSIKEQRLMLAQDEFQHLNDTLSGWKSSRTSLNSNSSVGSTKYDPDLLKQDVNLAKNRVARLKRELEQIEVEMTYKERGVETLSKVGQKLQTISGGYSLDQAQRILTEIRQLQSKMSHGEHEKNELVQSLAQLKEEMLRRASGSSPDVSTLSLAQDKQDMASQTDLRGEFGANQSRLLAEKTRMRLQYDEAHRKLGELKVQLANLEDRMVPGQPESDKDRLLLLQEKEQLLRELRSIDPKGRSEEEMASVRQRILKLESDLRHAQEFSNKQIQQRITLHDEKSAILHQLTETTKLTSILETQLKSLSLSTLSVSSGSSLGSLGSLSAESRGSLNSLSTMDNSYLLFLFGKGLYNWLFITFFVFWIWYFICFVGHGMSPIQEAHSSVATETDMTEAATANYMQAVLHGSQEMNVIGNSCNHLSKNSAGGIAENVLSSDARSLGSSNNGIIQDYGGNLLTAGSGAGLPQPLTASSESCSSPPAPAATSLYGLGGLPPSYAQHMNALEQRQLPVQQVLQYQQQHQPPEVNDNGNNCIALDDSGLAPNTPCSFGSHARNNIGTHVNETDQSESMTLPFHPSTNSLAHTSDPNVSSHLPPSLSNLAIDGGAAVTNHLQNILNQSCLPQSESISLTASAQVQQVTSPFSALSLPPSPMDSNSNPHLQSSVPSTPKSLNTSSSTLESSPPVPNTISDPGLSSTSTLLGGVCNRPVQSVLEPTPNPPLSPISESSSGVGNNLSGGNTRSVSAAVSDESVAGDSGVFEASGKSGKRTDNIDKVLESNMESAQIQIWLKYEGLEKQLVIGIEQARNLAVLPFPKESCVCIKAAVLPNQTMCLETKPLPALKSPKFAEQFRVNIPEHKLFSKTLQVHVWSLSEINGEECLGCAQVSLADFDPRSVSLRWYNVLSFGFMQQSDLKSGRSSSQQQSTSSPSMVSCSKAGSGSTPRSRPSSTSSSSGGGYKFTATTYSRAMQKQSQDRVHKLLEASSAKLMQTAAAVGDDQSSGGADSAAGKPHNAGIISLKEESSDESTIISSQTSTLTRNHGPDEMKKYFDGAQFLEDEDNADNDEEEDEDCNDITKDHAYDAMIQEVLDELADSVNNYDDDGEDDDFFSESDFGGALVGVGMLVPMADKETNTEKGEFRLREIKRRGPHRHRHHQQQHLHNMQQQQLQAQLRNSTIRRSQTFSPACRQQPPGYVCKLNRSDSDSSMPLYKRTPFQRNTANRRSLRWKRADGSIGLVPLPERGGVNAQIPFRTSLDLELDLQASHTRLSHLYDEINRLKELKRTLVASKSKGDLELPEWLSENEKFHRLLSMAERLVSLLSLFSFQSPGGLNRPNLMSRQDRRAEHLMKKVTKDVQRMRQGTQQSRLLNFREKMAFFTSANTDVPVIPSEVLNPEGGSSGGSSRHDVFSDALETLSNCGGAPQSSSTTSLSSSASSLIQVPCSSTLGRVSEAGLLQNSCMLAGSDKSTVLSLSSQNNIHETPKEKLNNTNEPTEITFQLLDGLPPPPPYPSSAASLSVLQQVSFLPENIAPPSATLPAYSSLSTKDNVLQSSTMSSMMASQHPVVPPSLPLERLSHQSVINQQSNKASSVQDSLSVLGGVVEKSQTPTSIAAPNVNLSRSSSSASDKVMSAPLNHSHPFFKDSRVGEEV</sequence>
<evidence type="ECO:0000256" key="4">
    <source>
        <dbReference type="ARBA" id="ARBA00013712"/>
    </source>
</evidence>
<dbReference type="PROSITE" id="PS50020">
    <property type="entry name" value="WW_DOMAIN_2"/>
    <property type="match status" value="2"/>
</dbReference>
<feature type="region of interest" description="Disordered" evidence="15">
    <location>
        <begin position="1726"/>
        <end position="1763"/>
    </location>
</feature>
<dbReference type="Pfam" id="PF00397">
    <property type="entry name" value="WW"/>
    <property type="match status" value="1"/>
</dbReference>
<dbReference type="PANTHER" id="PTHR14791:SF29">
    <property type="entry name" value="PROTEIN KIBRA"/>
    <property type="match status" value="1"/>
</dbReference>
<dbReference type="PANTHER" id="PTHR14791">
    <property type="entry name" value="BOMB/KIRA PROTEINS"/>
    <property type="match status" value="1"/>
</dbReference>
<dbReference type="GO" id="GO:0016324">
    <property type="term" value="C:apical plasma membrane"/>
    <property type="evidence" value="ECO:0007669"/>
    <property type="project" value="UniProtKB-SubCell"/>
</dbReference>
<dbReference type="EMBL" id="RQTK01000485">
    <property type="protein sequence ID" value="RUS78868.1"/>
    <property type="molecule type" value="Genomic_DNA"/>
</dbReference>
<keyword evidence="5" id="KW-1003">Cell membrane</keyword>
<comment type="subcellular location">
    <subcellularLocation>
        <location evidence="1">Apical cell membrane</location>
    </subcellularLocation>
    <subcellularLocation>
        <location evidence="2">Cytoplasm</location>
    </subcellularLocation>
</comment>
<feature type="compositionally biased region" description="Low complexity" evidence="15">
    <location>
        <begin position="1031"/>
        <end position="1067"/>
    </location>
</feature>
<feature type="region of interest" description="Disordered" evidence="15">
    <location>
        <begin position="759"/>
        <end position="864"/>
    </location>
</feature>
<proteinExistence type="inferred from homology"/>
<dbReference type="CDD" id="cd00201">
    <property type="entry name" value="WW"/>
    <property type="match status" value="2"/>
</dbReference>
<evidence type="ECO:0000256" key="12">
    <source>
        <dbReference type="ARBA" id="ARBA00023163"/>
    </source>
</evidence>
<evidence type="ECO:0000256" key="3">
    <source>
        <dbReference type="ARBA" id="ARBA00010585"/>
    </source>
</evidence>
<feature type="domain" description="C2" evidence="17">
    <location>
        <begin position="896"/>
        <end position="1015"/>
    </location>
</feature>
<dbReference type="SMART" id="SM00456">
    <property type="entry name" value="WW"/>
    <property type="match status" value="2"/>
</dbReference>
<dbReference type="Proteomes" id="UP000271974">
    <property type="component" value="Unassembled WGS sequence"/>
</dbReference>
<keyword evidence="8" id="KW-0677">Repeat</keyword>
<comment type="similarity">
    <text evidence="3">Belongs to the WWC family. KIBRA subfamily.</text>
</comment>
<organism evidence="19 20">
    <name type="scientific">Elysia chlorotica</name>
    <name type="common">Eastern emerald elysia</name>
    <name type="synonym">Sea slug</name>
    <dbReference type="NCBI Taxonomy" id="188477"/>
    <lineage>
        <taxon>Eukaryota</taxon>
        <taxon>Metazoa</taxon>
        <taxon>Spiralia</taxon>
        <taxon>Lophotrochozoa</taxon>
        <taxon>Mollusca</taxon>
        <taxon>Gastropoda</taxon>
        <taxon>Heterobranchia</taxon>
        <taxon>Euthyneura</taxon>
        <taxon>Panpulmonata</taxon>
        <taxon>Sacoglossa</taxon>
        <taxon>Placobranchoidea</taxon>
        <taxon>Plakobranchidae</taxon>
        <taxon>Elysia</taxon>
    </lineage>
</organism>